<evidence type="ECO:0000256" key="1">
    <source>
        <dbReference type="ARBA" id="ARBA00023295"/>
    </source>
</evidence>
<dbReference type="Pfam" id="PF00754">
    <property type="entry name" value="F5_F8_type_C"/>
    <property type="match status" value="1"/>
</dbReference>
<dbReference type="PANTHER" id="PTHR35365:SF18">
    <property type="entry name" value="MUCIN-19-LIKE-RELATED"/>
    <property type="match status" value="1"/>
</dbReference>
<dbReference type="GO" id="GO:0016798">
    <property type="term" value="F:hydrolase activity, acting on glycosyl bonds"/>
    <property type="evidence" value="ECO:0007669"/>
    <property type="project" value="UniProtKB-KW"/>
</dbReference>
<dbReference type="AlphaFoldDB" id="A0A413RBD8"/>
<protein>
    <recommendedName>
        <fullName evidence="4">F5/8 type C domain-containing protein</fullName>
    </recommendedName>
</protein>
<keyword evidence="1" id="KW-0378">Hydrolase</keyword>
<evidence type="ECO:0000256" key="3">
    <source>
        <dbReference type="SAM" id="SignalP"/>
    </source>
</evidence>
<dbReference type="InterPro" id="IPR000421">
    <property type="entry name" value="FA58C"/>
</dbReference>
<evidence type="ECO:0000313" key="6">
    <source>
        <dbReference type="Proteomes" id="UP000284779"/>
    </source>
</evidence>
<dbReference type="Gene3D" id="2.60.120.260">
    <property type="entry name" value="Galactose-binding domain-like"/>
    <property type="match status" value="3"/>
</dbReference>
<evidence type="ECO:0000256" key="2">
    <source>
        <dbReference type="SAM" id="MobiDB-lite"/>
    </source>
</evidence>
<gene>
    <name evidence="5" type="ORF">DW944_01950</name>
</gene>
<keyword evidence="6" id="KW-1185">Reference proteome</keyword>
<keyword evidence="1" id="KW-0326">Glycosidase</keyword>
<comment type="caution">
    <text evidence="5">The sequence shown here is derived from an EMBL/GenBank/DDBJ whole genome shotgun (WGS) entry which is preliminary data.</text>
</comment>
<accession>A0A413RBD8</accession>
<organism evidence="5 6">
    <name type="scientific">Eubacterium ventriosum</name>
    <dbReference type="NCBI Taxonomy" id="39496"/>
    <lineage>
        <taxon>Bacteria</taxon>
        <taxon>Bacillati</taxon>
        <taxon>Bacillota</taxon>
        <taxon>Clostridia</taxon>
        <taxon>Eubacteriales</taxon>
        <taxon>Eubacteriaceae</taxon>
        <taxon>Eubacterium</taxon>
    </lineage>
</organism>
<keyword evidence="3" id="KW-0732">Signal</keyword>
<evidence type="ECO:0000313" key="5">
    <source>
        <dbReference type="EMBL" id="RHA19934.1"/>
    </source>
</evidence>
<feature type="domain" description="F5/8 type C" evidence="4">
    <location>
        <begin position="1107"/>
        <end position="1260"/>
    </location>
</feature>
<feature type="region of interest" description="Disordered" evidence="2">
    <location>
        <begin position="136"/>
        <end position="157"/>
    </location>
</feature>
<sequence>MKRKVIIKKAIAVAVTMSLMTCLVPNGSITVNAASKKSMLSKTKISVNVGKKKTVKLKKAKYKVVWKIISGKKNISIKKKGKYKQKIQIKGKNIGKAKIKAVYGKKKYILKVTVKGNNKENISKNVETPKNIETTSKTTVQTTEKSSTVSTTEARVTTVPTTVEPTTVMPTTMAPTTVVPTTVASTTVMPTTAIPTTMAPTTVAPTTVASTTVMPTTMAPTTVVPTTVTPTTVMPTTMAPTTVVPTTVAPATVTPTTVASTTAPIIPDMEVDENIKAPEGLVWAGNKELPYYFAWAKASDVDSYNVYVDGKCIKNVVDGAVNLEASVFEKGSGEYTISVAAVKGNKVSVATSLKYTFSPDGQLVTTESEKVTNKPTDATTVKTTTTVMPTTIATTEIQTTIAPTAPSQEVDENIKAPEGLVWAGNKELPYYFAWAKASDVDSYNVYVDNKYVTNVEVSSVNLDKSVFEKGSGEYTISVAAVKGNKKSNSTSIKYTYNKEGQHVTTVAPTEKITEVTTTTQKEFYEEPETEVHPKNINVDNYMRQIDTSSSTSIKTSANEGMEKLFDGDINTKLCTSDGFPLRISWQMKKPIILKKYTLTTANDSETYSYRNPKSWHLYGSNNGTSWTQIDTVTDSGIEAKNSKSYTYETDIQESYQYYLIQFEGNGTNYYGFQLAEISLNGDVADVDKEMGEDLSSYYDSIFASATTAKGNGNETPFNLFDGSKESKLFEFSNQFSIAWKMKQDTTLYSYSLTTANDNEAYKGRNPKSWILYGSSDGINWEKIDTVNNSGMEDVNFKTYNYTVDKVGSYRYYKLDIKAGYGSSVQLSEISLKGAYISPSKYDILFTGDWKDVTVDGYLEELTKLFYNSYPRLYQRWGNGTEPTTITFKADKNYDGVAYCQGTTVCVSTKYANSHPNDIGFFSHEITHSVQQYSGKLNYGDDVAWWTENMANYGGFRYFHWSNPKYVQVYEATDTSLQDWGYEQYGNNKWFFAYMDSKYPTRKNADGTLKYGLIDSINKLIKDNNTGSTYTDDPYNTTTPFNKVVKQITGYDCIESLRKRYVEELQQGTWTFKGFANYEDNWLTENIDGIPNPEYPMVGEKLHGNKTATQLNNTVTEGTNLCLGGKVYDCSGYTNDNENAQKLIDGDLNTKWCATSSNVTNGEYKLNGVKHWVKIDLGKEKEFNTYTLYNTRSKEGYGNTTEWEVLVSNDGNKWTSVDYQPSNNSAVSSFNIGKQKARYIMIKIFTPDNGVGTLRLYDFQLFNIK</sequence>
<dbReference type="Proteomes" id="UP000284779">
    <property type="component" value="Unassembled WGS sequence"/>
</dbReference>
<dbReference type="EMBL" id="QSFD01000002">
    <property type="protein sequence ID" value="RHA19934.1"/>
    <property type="molecule type" value="Genomic_DNA"/>
</dbReference>
<name>A0A413RBD8_9FIRM</name>
<dbReference type="PANTHER" id="PTHR35365">
    <property type="entry name" value="LP04239P"/>
    <property type="match status" value="1"/>
</dbReference>
<feature type="chain" id="PRO_5019463818" description="F5/8 type C domain-containing protein" evidence="3">
    <location>
        <begin position="34"/>
        <end position="1264"/>
    </location>
</feature>
<proteinExistence type="predicted"/>
<reference evidence="5 6" key="1">
    <citation type="submission" date="2018-08" db="EMBL/GenBank/DDBJ databases">
        <title>A genome reference for cultivated species of the human gut microbiota.</title>
        <authorList>
            <person name="Zou Y."/>
            <person name="Xue W."/>
            <person name="Luo G."/>
        </authorList>
    </citation>
    <scope>NUCLEOTIDE SEQUENCE [LARGE SCALE GENOMIC DNA]</scope>
    <source>
        <strain evidence="5 6">AM44-11BH</strain>
    </source>
</reference>
<evidence type="ECO:0000259" key="4">
    <source>
        <dbReference type="PROSITE" id="PS50022"/>
    </source>
</evidence>
<dbReference type="RefSeq" id="WP_117969416.1">
    <property type="nucleotide sequence ID" value="NZ_CAUBDO010000014.1"/>
</dbReference>
<dbReference type="InterPro" id="IPR053121">
    <property type="entry name" value="Spore_Coat_Assembly"/>
</dbReference>
<dbReference type="SUPFAM" id="SSF49785">
    <property type="entry name" value="Galactose-binding domain-like"/>
    <property type="match status" value="3"/>
</dbReference>
<feature type="signal peptide" evidence="3">
    <location>
        <begin position="1"/>
        <end position="33"/>
    </location>
</feature>
<dbReference type="InterPro" id="IPR008979">
    <property type="entry name" value="Galactose-bd-like_sf"/>
</dbReference>
<dbReference type="PROSITE" id="PS50022">
    <property type="entry name" value="FA58C_3"/>
    <property type="match status" value="1"/>
</dbReference>